<name>E9H4L9_DAPPU</name>
<dbReference type="Proteomes" id="UP000000305">
    <property type="component" value="Unassembled WGS sequence"/>
</dbReference>
<evidence type="ECO:0000313" key="1">
    <source>
        <dbReference type="EMBL" id="EFX73164.1"/>
    </source>
</evidence>
<proteinExistence type="predicted"/>
<keyword evidence="2" id="KW-1185">Reference proteome</keyword>
<gene>
    <name evidence="1" type="ORF">DAPPUDRAFT_253344</name>
</gene>
<protein>
    <submittedName>
        <fullName evidence="1">Uncharacterized protein</fullName>
    </submittedName>
</protein>
<accession>E9H4L9</accession>
<evidence type="ECO:0000313" key="2">
    <source>
        <dbReference type="Proteomes" id="UP000000305"/>
    </source>
</evidence>
<reference evidence="1 2" key="1">
    <citation type="journal article" date="2011" name="Science">
        <title>The ecoresponsive genome of Daphnia pulex.</title>
        <authorList>
            <person name="Colbourne J.K."/>
            <person name="Pfrender M.E."/>
            <person name="Gilbert D."/>
            <person name="Thomas W.K."/>
            <person name="Tucker A."/>
            <person name="Oakley T.H."/>
            <person name="Tokishita S."/>
            <person name="Aerts A."/>
            <person name="Arnold G.J."/>
            <person name="Basu M.K."/>
            <person name="Bauer D.J."/>
            <person name="Caceres C.E."/>
            <person name="Carmel L."/>
            <person name="Casola C."/>
            <person name="Choi J.H."/>
            <person name="Detter J.C."/>
            <person name="Dong Q."/>
            <person name="Dusheyko S."/>
            <person name="Eads B.D."/>
            <person name="Frohlich T."/>
            <person name="Geiler-Samerotte K.A."/>
            <person name="Gerlach D."/>
            <person name="Hatcher P."/>
            <person name="Jogdeo S."/>
            <person name="Krijgsveld J."/>
            <person name="Kriventseva E.V."/>
            <person name="Kultz D."/>
            <person name="Laforsch C."/>
            <person name="Lindquist E."/>
            <person name="Lopez J."/>
            <person name="Manak J.R."/>
            <person name="Muller J."/>
            <person name="Pangilinan J."/>
            <person name="Patwardhan R.P."/>
            <person name="Pitluck S."/>
            <person name="Pritham E.J."/>
            <person name="Rechtsteiner A."/>
            <person name="Rho M."/>
            <person name="Rogozin I.B."/>
            <person name="Sakarya O."/>
            <person name="Salamov A."/>
            <person name="Schaack S."/>
            <person name="Shapiro H."/>
            <person name="Shiga Y."/>
            <person name="Skalitzky C."/>
            <person name="Smith Z."/>
            <person name="Souvorov A."/>
            <person name="Sung W."/>
            <person name="Tang Z."/>
            <person name="Tsuchiya D."/>
            <person name="Tu H."/>
            <person name="Vos H."/>
            <person name="Wang M."/>
            <person name="Wolf Y.I."/>
            <person name="Yamagata H."/>
            <person name="Yamada T."/>
            <person name="Ye Y."/>
            <person name="Shaw J.R."/>
            <person name="Andrews J."/>
            <person name="Crease T.J."/>
            <person name="Tang H."/>
            <person name="Lucas S.M."/>
            <person name="Robertson H.M."/>
            <person name="Bork P."/>
            <person name="Koonin E.V."/>
            <person name="Zdobnov E.M."/>
            <person name="Grigoriev I.V."/>
            <person name="Lynch M."/>
            <person name="Boore J.L."/>
        </authorList>
    </citation>
    <scope>NUCLEOTIDE SEQUENCE [LARGE SCALE GENOMIC DNA]</scope>
</reference>
<dbReference type="EMBL" id="GL732592">
    <property type="protein sequence ID" value="EFX73164.1"/>
    <property type="molecule type" value="Genomic_DNA"/>
</dbReference>
<organism evidence="1 2">
    <name type="scientific">Daphnia pulex</name>
    <name type="common">Water flea</name>
    <dbReference type="NCBI Taxonomy" id="6669"/>
    <lineage>
        <taxon>Eukaryota</taxon>
        <taxon>Metazoa</taxon>
        <taxon>Ecdysozoa</taxon>
        <taxon>Arthropoda</taxon>
        <taxon>Crustacea</taxon>
        <taxon>Branchiopoda</taxon>
        <taxon>Diplostraca</taxon>
        <taxon>Cladocera</taxon>
        <taxon>Anomopoda</taxon>
        <taxon>Daphniidae</taxon>
        <taxon>Daphnia</taxon>
    </lineage>
</organism>
<sequence length="116" mass="13794">MIYDSFLIYPRRIEYSDDELSTKDALRQRKQIELICNQCKQVLSKIYDEIQLTQEAYKIGLSESNDLSSDPSKKEENILYAELKTEFKQQEEIWNIFSQITVQEEESELNIHTYMG</sequence>
<dbReference type="KEGG" id="dpx:DAPPUDRAFT_253344"/>
<dbReference type="AlphaFoldDB" id="E9H4L9"/>
<dbReference type="HOGENOM" id="CLU_2099331_0_0_1"/>
<dbReference type="InParanoid" id="E9H4L9"/>